<evidence type="ECO:0000256" key="3">
    <source>
        <dbReference type="ARBA" id="ARBA00023136"/>
    </source>
</evidence>
<evidence type="ECO:0000256" key="1">
    <source>
        <dbReference type="ARBA" id="ARBA00022692"/>
    </source>
</evidence>
<evidence type="ECO:0000313" key="6">
    <source>
        <dbReference type="EMBL" id="AHI28555.1"/>
    </source>
</evidence>
<dbReference type="GO" id="GO:0005886">
    <property type="term" value="C:plasma membrane"/>
    <property type="evidence" value="ECO:0007669"/>
    <property type="project" value="TreeGrafter"/>
</dbReference>
<feature type="transmembrane region" description="Helical" evidence="4">
    <location>
        <begin position="77"/>
        <end position="97"/>
    </location>
</feature>
<dbReference type="InterPro" id="IPR011701">
    <property type="entry name" value="MFS"/>
</dbReference>
<feature type="transmembrane region" description="Helical" evidence="4">
    <location>
        <begin position="340"/>
        <end position="361"/>
    </location>
</feature>
<feature type="domain" description="Major facilitator superfamily (MFS) profile" evidence="5">
    <location>
        <begin position="1"/>
        <end position="390"/>
    </location>
</feature>
<protein>
    <submittedName>
        <fullName evidence="6">MFS transporter</fullName>
    </submittedName>
</protein>
<accession>W5YHN9</accession>
<organism evidence="6 7">
    <name type="scientific">Marinobacter similis</name>
    <dbReference type="NCBI Taxonomy" id="1420916"/>
    <lineage>
        <taxon>Bacteria</taxon>
        <taxon>Pseudomonadati</taxon>
        <taxon>Pseudomonadota</taxon>
        <taxon>Gammaproteobacteria</taxon>
        <taxon>Pseudomonadales</taxon>
        <taxon>Marinobacteraceae</taxon>
        <taxon>Marinobacter</taxon>
    </lineage>
</organism>
<evidence type="ECO:0000259" key="5">
    <source>
        <dbReference type="PROSITE" id="PS50850"/>
    </source>
</evidence>
<dbReference type="RefSeq" id="WP_041340034.1">
    <property type="nucleotide sequence ID" value="NZ_CP007151.1"/>
</dbReference>
<feature type="transmembrane region" description="Helical" evidence="4">
    <location>
        <begin position="214"/>
        <end position="236"/>
    </location>
</feature>
<keyword evidence="2 4" id="KW-1133">Transmembrane helix</keyword>
<dbReference type="GO" id="GO:0022857">
    <property type="term" value="F:transmembrane transporter activity"/>
    <property type="evidence" value="ECO:0007669"/>
    <property type="project" value="InterPro"/>
</dbReference>
<feature type="transmembrane region" description="Helical" evidence="4">
    <location>
        <begin position="45"/>
        <end position="65"/>
    </location>
</feature>
<dbReference type="InterPro" id="IPR036259">
    <property type="entry name" value="MFS_trans_sf"/>
</dbReference>
<dbReference type="OrthoDB" id="9781976at2"/>
<feature type="transmembrane region" description="Helical" evidence="4">
    <location>
        <begin position="303"/>
        <end position="328"/>
    </location>
</feature>
<dbReference type="PANTHER" id="PTHR23521">
    <property type="entry name" value="TRANSPORTER MFS SUPERFAMILY"/>
    <property type="match status" value="1"/>
</dbReference>
<dbReference type="KEGG" id="msx:AU14_07925"/>
<name>W5YHN9_9GAMM</name>
<feature type="transmembrane region" description="Helical" evidence="4">
    <location>
        <begin position="103"/>
        <end position="120"/>
    </location>
</feature>
<dbReference type="AlphaFoldDB" id="W5YHN9"/>
<dbReference type="Gene3D" id="1.20.1250.20">
    <property type="entry name" value="MFS general substrate transporter like domains"/>
    <property type="match status" value="2"/>
</dbReference>
<gene>
    <name evidence="6" type="ORF">AU14_07925</name>
</gene>
<feature type="transmembrane region" description="Helical" evidence="4">
    <location>
        <begin position="248"/>
        <end position="271"/>
    </location>
</feature>
<dbReference type="HOGENOM" id="CLU_056365_0_0_6"/>
<evidence type="ECO:0000256" key="2">
    <source>
        <dbReference type="ARBA" id="ARBA00022989"/>
    </source>
</evidence>
<dbReference type="InterPro" id="IPR020846">
    <property type="entry name" value="MFS_dom"/>
</dbReference>
<evidence type="ECO:0000256" key="4">
    <source>
        <dbReference type="SAM" id="Phobius"/>
    </source>
</evidence>
<feature type="transmembrane region" description="Helical" evidence="4">
    <location>
        <begin position="132"/>
        <end position="152"/>
    </location>
</feature>
<dbReference type="Pfam" id="PF07690">
    <property type="entry name" value="MFS_1"/>
    <property type="match status" value="1"/>
</dbReference>
<sequence length="396" mass="41765">MIALLRRYPLAVIVLAQLFGTSLWFSVNGVWLSLSQELGLSETDLGLLTLAVQAGFIAGTLTLAVTGLADRFGASHIFALSSLLGALVNGGFILVASYPPLDLLLRFATGLCLAGIYPLGMKMVIAWTPKHAGVALAWLVGMLTLGTALPHLMRGATLGLPWQWPLFGASGLALVGGALVFLLGEGPHLPKSAGRVPLRQGLAALRAPKFRAAVGGYVGHMWELYAFWVLVPLLAGRELARLGMGDDFLPWFAFAIIASGAAGCIGGGWLSRRRGSEWVARMALATSGLVCLIYPFLSGFSPVLLALLLMVWGVAVVADSPQFSALAAARAPQAFVGSSLAVMNAIGFGVTLPAIWLTSWLWEFQGVWVVCLLLPGPVFGLLALTAPERRARKLAG</sequence>
<dbReference type="PROSITE" id="PS50850">
    <property type="entry name" value="MFS"/>
    <property type="match status" value="1"/>
</dbReference>
<keyword evidence="1 4" id="KW-0812">Transmembrane</keyword>
<feature type="transmembrane region" description="Helical" evidence="4">
    <location>
        <begin position="164"/>
        <end position="183"/>
    </location>
</feature>
<dbReference type="SUPFAM" id="SSF103473">
    <property type="entry name" value="MFS general substrate transporter"/>
    <property type="match status" value="1"/>
</dbReference>
<feature type="transmembrane region" description="Helical" evidence="4">
    <location>
        <begin position="367"/>
        <end position="386"/>
    </location>
</feature>
<dbReference type="EMBL" id="CP007151">
    <property type="protein sequence ID" value="AHI28555.1"/>
    <property type="molecule type" value="Genomic_DNA"/>
</dbReference>
<dbReference type="STRING" id="1420916.AU14_07925"/>
<keyword evidence="3 4" id="KW-0472">Membrane</keyword>
<dbReference type="PANTHER" id="PTHR23521:SF3">
    <property type="entry name" value="MFS TRANSPORTER"/>
    <property type="match status" value="1"/>
</dbReference>
<proteinExistence type="predicted"/>
<dbReference type="Proteomes" id="UP000061489">
    <property type="component" value="Chromosome"/>
</dbReference>
<reference evidence="6 7" key="1">
    <citation type="journal article" date="2014" name="Genome Announc.">
        <title>Draft Genome Sequences of Marinobacter similis A3d10T and Marinobacter salarius R9SW1T.</title>
        <authorList>
            <person name="Ivanova E.P."/>
            <person name="Ng H.J."/>
            <person name="Webb H.K."/>
            <person name="Feng G."/>
            <person name="Oshima K."/>
            <person name="Hattori M."/>
            <person name="Ohkuma M."/>
            <person name="Sergeev A.F."/>
            <person name="Mikhailov V.V."/>
            <person name="Crawford R.J."/>
            <person name="Sawabe T."/>
        </authorList>
    </citation>
    <scope>NUCLEOTIDE SEQUENCE [LARGE SCALE GENOMIC DNA]</scope>
    <source>
        <strain evidence="6 7">A3d10</strain>
    </source>
</reference>
<feature type="transmembrane region" description="Helical" evidence="4">
    <location>
        <begin position="278"/>
        <end position="297"/>
    </location>
</feature>
<keyword evidence="7" id="KW-1185">Reference proteome</keyword>
<evidence type="ECO:0000313" key="7">
    <source>
        <dbReference type="Proteomes" id="UP000061489"/>
    </source>
</evidence>